<proteinExistence type="predicted"/>
<accession>A0ABQ9H2P4</accession>
<evidence type="ECO:0000313" key="3">
    <source>
        <dbReference type="Proteomes" id="UP001159363"/>
    </source>
</evidence>
<reference evidence="2 3" key="1">
    <citation type="submission" date="2023-02" db="EMBL/GenBank/DDBJ databases">
        <title>LHISI_Scaffold_Assembly.</title>
        <authorList>
            <person name="Stuart O.P."/>
            <person name="Cleave R."/>
            <person name="Magrath M.J.L."/>
            <person name="Mikheyev A.S."/>
        </authorList>
    </citation>
    <scope>NUCLEOTIDE SEQUENCE [LARGE SCALE GENOMIC DNA]</scope>
    <source>
        <strain evidence="2">Daus_M_001</strain>
        <tissue evidence="2">Leg muscle</tissue>
    </source>
</reference>
<name>A0ABQ9H2P4_9NEOP</name>
<keyword evidence="3" id="KW-1185">Reference proteome</keyword>
<dbReference type="Proteomes" id="UP001159363">
    <property type="component" value="Chromosome 6"/>
</dbReference>
<sequence length="339" mass="37906">MLRRLYERGAEMTRCLGTANRVAVNLDATRGDDSATEIERIQRRNGCLHRQLKHHELAKWRHWPETRRDAPSTNQPTNSGSCGECFTPCDSQSDVRPVIRVSRSKSENRGVRRGGSYPYLLEKGRGVLLHEEGWGGGVPRRSIAPMTGLPRRQYLLRGLRRRISDVHPSLSFSLSLSAAERRRIFRPRGPNQRRGARHRPVQRYGGNIARLAHRSDEALGVRVSVAPSQTREGAAVAEWLDCSPPTQANRAQFPAGPLWIFVSGDRAGRRVSLDISLLPPPCSLALLHSQLISLSSALKTSIYLFRRKAFVLSKERAVIYICAHDAGAMEGRLFTGLDP</sequence>
<feature type="region of interest" description="Disordered" evidence="1">
    <location>
        <begin position="63"/>
        <end position="82"/>
    </location>
</feature>
<comment type="caution">
    <text evidence="2">The sequence shown here is derived from an EMBL/GenBank/DDBJ whole genome shotgun (WGS) entry which is preliminary data.</text>
</comment>
<organism evidence="2 3">
    <name type="scientific">Dryococelus australis</name>
    <dbReference type="NCBI Taxonomy" id="614101"/>
    <lineage>
        <taxon>Eukaryota</taxon>
        <taxon>Metazoa</taxon>
        <taxon>Ecdysozoa</taxon>
        <taxon>Arthropoda</taxon>
        <taxon>Hexapoda</taxon>
        <taxon>Insecta</taxon>
        <taxon>Pterygota</taxon>
        <taxon>Neoptera</taxon>
        <taxon>Polyneoptera</taxon>
        <taxon>Phasmatodea</taxon>
        <taxon>Verophasmatodea</taxon>
        <taxon>Anareolatae</taxon>
        <taxon>Phasmatidae</taxon>
        <taxon>Eurycanthinae</taxon>
        <taxon>Dryococelus</taxon>
    </lineage>
</organism>
<gene>
    <name evidence="2" type="ORF">PR048_019123</name>
</gene>
<evidence type="ECO:0000256" key="1">
    <source>
        <dbReference type="SAM" id="MobiDB-lite"/>
    </source>
</evidence>
<evidence type="ECO:0000313" key="2">
    <source>
        <dbReference type="EMBL" id="KAJ8878545.1"/>
    </source>
</evidence>
<protein>
    <submittedName>
        <fullName evidence="2">Uncharacterized protein</fullName>
    </submittedName>
</protein>
<dbReference type="EMBL" id="JARBHB010000007">
    <property type="protein sequence ID" value="KAJ8878545.1"/>
    <property type="molecule type" value="Genomic_DNA"/>
</dbReference>
<feature type="compositionally biased region" description="Polar residues" evidence="1">
    <location>
        <begin position="71"/>
        <end position="81"/>
    </location>
</feature>